<name>A0A419WF45_9BACT</name>
<protein>
    <recommendedName>
        <fullName evidence="4">TonB-like protein</fullName>
    </recommendedName>
</protein>
<keyword evidence="1" id="KW-0732">Signal</keyword>
<organism evidence="2 3">
    <name type="scientific">Marinifilum flexuosum</name>
    <dbReference type="NCBI Taxonomy" id="1117708"/>
    <lineage>
        <taxon>Bacteria</taxon>
        <taxon>Pseudomonadati</taxon>
        <taxon>Bacteroidota</taxon>
        <taxon>Bacteroidia</taxon>
        <taxon>Marinilabiliales</taxon>
        <taxon>Marinifilaceae</taxon>
    </lineage>
</organism>
<evidence type="ECO:0000256" key="1">
    <source>
        <dbReference type="SAM" id="SignalP"/>
    </source>
</evidence>
<feature type="chain" id="PRO_5019186934" description="TonB-like protein" evidence="1">
    <location>
        <begin position="22"/>
        <end position="545"/>
    </location>
</feature>
<evidence type="ECO:0000313" key="2">
    <source>
        <dbReference type="EMBL" id="RKD94111.1"/>
    </source>
</evidence>
<feature type="signal peptide" evidence="1">
    <location>
        <begin position="1"/>
        <end position="21"/>
    </location>
</feature>
<keyword evidence="3" id="KW-1185">Reference proteome</keyword>
<evidence type="ECO:0000313" key="3">
    <source>
        <dbReference type="Proteomes" id="UP000284531"/>
    </source>
</evidence>
<dbReference type="AlphaFoldDB" id="A0A419WF45"/>
<evidence type="ECO:0008006" key="4">
    <source>
        <dbReference type="Google" id="ProtNLM"/>
    </source>
</evidence>
<accession>A0A419WF45</accession>
<dbReference type="Proteomes" id="UP000284531">
    <property type="component" value="Unassembled WGS sequence"/>
</dbReference>
<gene>
    <name evidence="2" type="ORF">BXY64_4274</name>
</gene>
<reference evidence="2 3" key="1">
    <citation type="submission" date="2018-09" db="EMBL/GenBank/DDBJ databases">
        <title>Genomic Encyclopedia of Archaeal and Bacterial Type Strains, Phase II (KMG-II): from individual species to whole genera.</title>
        <authorList>
            <person name="Goeker M."/>
        </authorList>
    </citation>
    <scope>NUCLEOTIDE SEQUENCE [LARGE SCALE GENOMIC DNA]</scope>
    <source>
        <strain evidence="2 3">DSM 21950</strain>
    </source>
</reference>
<comment type="caution">
    <text evidence="2">The sequence shown here is derived from an EMBL/GenBank/DDBJ whole genome shotgun (WGS) entry which is preliminary data.</text>
</comment>
<dbReference type="OrthoDB" id="977439at2"/>
<proteinExistence type="predicted"/>
<dbReference type="RefSeq" id="WP_120241940.1">
    <property type="nucleotide sequence ID" value="NZ_RAPQ01000015.1"/>
</dbReference>
<sequence>MKNLNLFLLLVLLSLANNSFSQQQVGLHYDINGQAIHGYLDPLSYAPEKKLSKVHYSDSYEMGHYYDSIGNKVEGFIKFENKKIYFKENMSLGRKKLTPDLVKNFVIGVDSFFVVSNYYWRGKLKTKPQFVQFITEFDGNTYAKLYQFKSSFEFDLFDNNGIQEIFLIKEKDKMIWDEFPRNRDRFKSKALQYFGHIPYLKKKIQVDKYKFENTISLIKYAEYRSKAKNFQPVLYDEFWTETYSTEKAKYHAYISQQNDSIWIFDYFKNEVKLYTAHFSSFYPNVKDGELIAYNIDGTVRQRIFYKNNKLKKVKNYKQNGSLLNCYQCKFLKKDSLNPWVKTITYDSLVNASGNNILKEKTNGSIQITDQYRNLKYNQIYRDNQLVSSYRIENKDTIYQITDPNYKFRIKKLQTNLDYILSDNNCDEAISMNAQGIILALIRINKKGHMVDCKILNKIHPQLDSMIHEFLLGDESIPNMTLNKFKPYKHNKKKQFCEFILPFEFSILRFYRKPTRYYFNHFNHFNHFNTGPKFTPPPTPTFNNRF</sequence>
<dbReference type="EMBL" id="RAPQ01000015">
    <property type="protein sequence ID" value="RKD94111.1"/>
    <property type="molecule type" value="Genomic_DNA"/>
</dbReference>